<comment type="caution">
    <text evidence="6">The sequence shown here is derived from an EMBL/GenBank/DDBJ whole genome shotgun (WGS) entry which is preliminary data.</text>
</comment>
<feature type="chain" id="PRO_5006393870" evidence="5">
    <location>
        <begin position="25"/>
        <end position="589"/>
    </location>
</feature>
<feature type="region of interest" description="Disordered" evidence="4">
    <location>
        <begin position="291"/>
        <end position="336"/>
    </location>
</feature>
<dbReference type="InterPro" id="IPR019734">
    <property type="entry name" value="TPR_rpt"/>
</dbReference>
<evidence type="ECO:0000256" key="4">
    <source>
        <dbReference type="SAM" id="MobiDB-lite"/>
    </source>
</evidence>
<dbReference type="Gene3D" id="1.25.40.10">
    <property type="entry name" value="Tetratricopeptide repeat domain"/>
    <property type="match status" value="2"/>
</dbReference>
<organism evidence="6 7">
    <name type="scientific">Pseudoxanthomonas dokdonensis</name>
    <dbReference type="NCBI Taxonomy" id="344882"/>
    <lineage>
        <taxon>Bacteria</taxon>
        <taxon>Pseudomonadati</taxon>
        <taxon>Pseudomonadota</taxon>
        <taxon>Gammaproteobacteria</taxon>
        <taxon>Lysobacterales</taxon>
        <taxon>Lysobacteraceae</taxon>
        <taxon>Pseudoxanthomonas</taxon>
    </lineage>
</organism>
<keyword evidence="7" id="KW-1185">Reference proteome</keyword>
<dbReference type="Pfam" id="PF07719">
    <property type="entry name" value="TPR_2"/>
    <property type="match status" value="1"/>
</dbReference>
<evidence type="ECO:0000313" key="6">
    <source>
        <dbReference type="EMBL" id="KRG67373.1"/>
    </source>
</evidence>
<dbReference type="PATRIC" id="fig|344882.3.peg.1877"/>
<name>A0A0R0CCJ1_9GAMM</name>
<gene>
    <name evidence="6" type="ORF">ABB29_15710</name>
</gene>
<evidence type="ECO:0000256" key="3">
    <source>
        <dbReference type="PROSITE-ProRule" id="PRU00339"/>
    </source>
</evidence>
<evidence type="ECO:0000256" key="5">
    <source>
        <dbReference type="SAM" id="SignalP"/>
    </source>
</evidence>
<dbReference type="PANTHER" id="PTHR45586:SF1">
    <property type="entry name" value="LIPOPOLYSACCHARIDE ASSEMBLY PROTEIN B"/>
    <property type="match status" value="1"/>
</dbReference>
<feature type="compositionally biased region" description="Acidic residues" evidence="4">
    <location>
        <begin position="320"/>
        <end position="336"/>
    </location>
</feature>
<dbReference type="SMART" id="SM00028">
    <property type="entry name" value="TPR"/>
    <property type="match status" value="5"/>
</dbReference>
<evidence type="ECO:0000256" key="1">
    <source>
        <dbReference type="ARBA" id="ARBA00022737"/>
    </source>
</evidence>
<feature type="repeat" description="TPR" evidence="3">
    <location>
        <begin position="544"/>
        <end position="577"/>
    </location>
</feature>
<dbReference type="Pfam" id="PF13432">
    <property type="entry name" value="TPR_16"/>
    <property type="match status" value="1"/>
</dbReference>
<proteinExistence type="predicted"/>
<dbReference type="RefSeq" id="WP_057660815.1">
    <property type="nucleotide sequence ID" value="NZ_LDJL01000023.1"/>
</dbReference>
<feature type="signal peptide" evidence="5">
    <location>
        <begin position="1"/>
        <end position="24"/>
    </location>
</feature>
<dbReference type="InterPro" id="IPR013105">
    <property type="entry name" value="TPR_2"/>
</dbReference>
<reference evidence="6 7" key="1">
    <citation type="submission" date="2015-05" db="EMBL/GenBank/DDBJ databases">
        <title>Genome sequencing and analysis of members of genus Stenotrophomonas.</title>
        <authorList>
            <person name="Patil P.P."/>
            <person name="Midha S."/>
            <person name="Patil P.B."/>
        </authorList>
    </citation>
    <scope>NUCLEOTIDE SEQUENCE [LARGE SCALE GENOMIC DNA]</scope>
    <source>
        <strain evidence="6 7">DSM 21858</strain>
    </source>
</reference>
<accession>A0A0R0CCJ1</accession>
<dbReference type="STRING" id="344882.ABB29_15710"/>
<dbReference type="Proteomes" id="UP000052052">
    <property type="component" value="Unassembled WGS sequence"/>
</dbReference>
<evidence type="ECO:0000256" key="2">
    <source>
        <dbReference type="ARBA" id="ARBA00022803"/>
    </source>
</evidence>
<dbReference type="InterPro" id="IPR051012">
    <property type="entry name" value="CellSynth/LPSAsmb/PSIAsmb"/>
</dbReference>
<keyword evidence="1" id="KW-0677">Repeat</keyword>
<dbReference type="InterPro" id="IPR011990">
    <property type="entry name" value="TPR-like_helical_dom_sf"/>
</dbReference>
<dbReference type="OrthoDB" id="9766710at2"/>
<dbReference type="AlphaFoldDB" id="A0A0R0CCJ1"/>
<keyword evidence="5" id="KW-0732">Signal</keyword>
<dbReference type="SUPFAM" id="SSF48452">
    <property type="entry name" value="TPR-like"/>
    <property type="match status" value="2"/>
</dbReference>
<feature type="compositionally biased region" description="Low complexity" evidence="4">
    <location>
        <begin position="309"/>
        <end position="319"/>
    </location>
</feature>
<sequence>MPAMIRITTAMLVLLALCPAAASAATSAPEGDSLTAVMAGEFALQAGQLPEASDWYLQAARESQDAGLAERATRIALLANQDRQAGEALQLWHQRAPSSLAMRGAEATLALRQGKRRNARKVLAGLMSAPDPLGWRYALTALASGGKDPSLSARVLRDLVADDAIPAQLPAWLAFAGLAQQLDDPKLAEQMVATVVDRFPGEPRVALLHANQLRQAGKTGQARQILDGLQPQAQDNHALRLQLAQEYDRLDDPVEASEVLALGPQDTFIYGLRATLLAKAEDNEALTRLYDELRHDSTPPPTASDPLGAERAAAAADDANGGDDVDADAGPDAEDESERKLLLGRMAEYLKRPEEALDWYNQVEQGGHRFEARLRAANTLFELGRPEQAYNELRELQGDASADDEARIGAYLLEAELRDKQQDSDGELDVYARGLAAYPDEHSLLYARGLAWERRDRIDRAEADLRKILVSDPDNVAALNALGYTLADRTERYQEALELIDRARAASPEDAAIIDSYGWVLYRLGRNQDALVELRRAYTLQKDPEIAAHVAEVLWVLGRRDEARHYFEEARKLDPDNRSLKRALEKTGA</sequence>
<dbReference type="EMBL" id="LDJL01000023">
    <property type="protein sequence ID" value="KRG67373.1"/>
    <property type="molecule type" value="Genomic_DNA"/>
</dbReference>
<protein>
    <submittedName>
        <fullName evidence="6">Membrane protein</fullName>
    </submittedName>
</protein>
<dbReference type="PROSITE" id="PS50005">
    <property type="entry name" value="TPR"/>
    <property type="match status" value="1"/>
</dbReference>
<dbReference type="PANTHER" id="PTHR45586">
    <property type="entry name" value="TPR REPEAT-CONTAINING PROTEIN PA4667"/>
    <property type="match status" value="1"/>
</dbReference>
<evidence type="ECO:0000313" key="7">
    <source>
        <dbReference type="Proteomes" id="UP000052052"/>
    </source>
</evidence>
<keyword evidence="2 3" id="KW-0802">TPR repeat</keyword>